<keyword evidence="2" id="KW-0732">Signal</keyword>
<gene>
    <name evidence="4" type="ORF">ENS59_06150</name>
</gene>
<dbReference type="PANTHER" id="PTHR42852">
    <property type="entry name" value="THIOL:DISULFIDE INTERCHANGE PROTEIN DSBE"/>
    <property type="match status" value="1"/>
</dbReference>
<dbReference type="PROSITE" id="PS00194">
    <property type="entry name" value="THIOREDOXIN_1"/>
    <property type="match status" value="1"/>
</dbReference>
<proteinExistence type="predicted"/>
<dbReference type="Gene3D" id="3.40.30.10">
    <property type="entry name" value="Glutaredoxin"/>
    <property type="match status" value="1"/>
</dbReference>
<comment type="caution">
    <text evidence="4">The sequence shown here is derived from an EMBL/GenBank/DDBJ whole genome shotgun (WGS) entry which is preliminary data.</text>
</comment>
<dbReference type="InterPro" id="IPR036249">
    <property type="entry name" value="Thioredoxin-like_sf"/>
</dbReference>
<feature type="chain" id="PRO_5028242628" evidence="2">
    <location>
        <begin position="25"/>
        <end position="197"/>
    </location>
</feature>
<feature type="domain" description="Thioredoxin" evidence="3">
    <location>
        <begin position="52"/>
        <end position="192"/>
    </location>
</feature>
<evidence type="ECO:0000313" key="4">
    <source>
        <dbReference type="EMBL" id="HFH29080.1"/>
    </source>
</evidence>
<dbReference type="InterPro" id="IPR000866">
    <property type="entry name" value="AhpC/TSA"/>
</dbReference>
<dbReference type="CDD" id="cd02966">
    <property type="entry name" value="TlpA_like_family"/>
    <property type="match status" value="1"/>
</dbReference>
<evidence type="ECO:0000259" key="3">
    <source>
        <dbReference type="PROSITE" id="PS51352"/>
    </source>
</evidence>
<dbReference type="GO" id="GO:0016491">
    <property type="term" value="F:oxidoreductase activity"/>
    <property type="evidence" value="ECO:0007669"/>
    <property type="project" value="InterPro"/>
</dbReference>
<organism evidence="4">
    <name type="scientific">Gracilinema caldarium</name>
    <dbReference type="NCBI Taxonomy" id="215591"/>
    <lineage>
        <taxon>Bacteria</taxon>
        <taxon>Pseudomonadati</taxon>
        <taxon>Spirochaetota</taxon>
        <taxon>Spirochaetia</taxon>
        <taxon>Spirochaetales</taxon>
        <taxon>Breznakiellaceae</taxon>
        <taxon>Gracilinema</taxon>
    </lineage>
</organism>
<dbReference type="GO" id="GO:0016209">
    <property type="term" value="F:antioxidant activity"/>
    <property type="evidence" value="ECO:0007669"/>
    <property type="project" value="InterPro"/>
</dbReference>
<accession>A0A7C3I0Y3</accession>
<dbReference type="SUPFAM" id="SSF52833">
    <property type="entry name" value="Thioredoxin-like"/>
    <property type="match status" value="1"/>
</dbReference>
<reference evidence="4" key="1">
    <citation type="journal article" date="2020" name="mSystems">
        <title>Genome- and Community-Level Interaction Insights into Carbon Utilization and Element Cycling Functions of Hydrothermarchaeota in Hydrothermal Sediment.</title>
        <authorList>
            <person name="Zhou Z."/>
            <person name="Liu Y."/>
            <person name="Xu W."/>
            <person name="Pan J."/>
            <person name="Luo Z.H."/>
            <person name="Li M."/>
        </authorList>
    </citation>
    <scope>NUCLEOTIDE SEQUENCE [LARGE SCALE GENOMIC DNA]</scope>
    <source>
        <strain evidence="4">SpSt-503</strain>
    </source>
</reference>
<feature type="signal peptide" evidence="2">
    <location>
        <begin position="1"/>
        <end position="24"/>
    </location>
</feature>
<dbReference type="AlphaFoldDB" id="A0A7C3I0Y3"/>
<sequence>MKHYKLLILAVILFIFPLLGTTFAAEGAKTAGTANDSQAWKKALQDAGFTVFPEAQALPVINVPGLEGKPIDIKDFSGSYVILNFWATWCPPCKAEMPSMETFYKTFKDKKLTIFAISTGEKPDTVKTFIKANPHSFPIGLDSSGQLGAIFAGRGIPTTYIVNPEGKAIAGTIGGRDWMDKKTVDAFKILLSTSGRN</sequence>
<dbReference type="InterPro" id="IPR013766">
    <property type="entry name" value="Thioredoxin_domain"/>
</dbReference>
<dbReference type="EMBL" id="DSVL01000193">
    <property type="protein sequence ID" value="HFH29080.1"/>
    <property type="molecule type" value="Genomic_DNA"/>
</dbReference>
<dbReference type="PANTHER" id="PTHR42852:SF13">
    <property type="entry name" value="PROTEIN DIPZ"/>
    <property type="match status" value="1"/>
</dbReference>
<dbReference type="InterPro" id="IPR017937">
    <property type="entry name" value="Thioredoxin_CS"/>
</dbReference>
<evidence type="ECO:0000256" key="1">
    <source>
        <dbReference type="ARBA" id="ARBA00023284"/>
    </source>
</evidence>
<evidence type="ECO:0000256" key="2">
    <source>
        <dbReference type="SAM" id="SignalP"/>
    </source>
</evidence>
<protein>
    <submittedName>
        <fullName evidence="4">TlpA family protein disulfide reductase</fullName>
    </submittedName>
</protein>
<name>A0A7C3I0Y3_9SPIR</name>
<dbReference type="InterPro" id="IPR050553">
    <property type="entry name" value="Thioredoxin_ResA/DsbE_sf"/>
</dbReference>
<dbReference type="Pfam" id="PF00578">
    <property type="entry name" value="AhpC-TSA"/>
    <property type="match status" value="1"/>
</dbReference>
<dbReference type="PROSITE" id="PS51352">
    <property type="entry name" value="THIOREDOXIN_2"/>
    <property type="match status" value="1"/>
</dbReference>
<keyword evidence="1" id="KW-0676">Redox-active center</keyword>